<evidence type="ECO:0000256" key="1">
    <source>
        <dbReference type="ARBA" id="ARBA00000851"/>
    </source>
</evidence>
<name>A0A454CAG3_METHO</name>
<keyword evidence="8 11" id="KW-0378">Hydrolase</keyword>
<dbReference type="PANTHER" id="PTHR30195">
    <property type="entry name" value="TYPE I SITE-SPECIFIC DEOXYRIBONUCLEASE PROTEIN SUBUNIT M AND R"/>
    <property type="match status" value="1"/>
</dbReference>
<organism evidence="13 14">
    <name type="scientific">Metamycoplasma hominis</name>
    <name type="common">Mycoplasma hominis</name>
    <dbReference type="NCBI Taxonomy" id="2098"/>
    <lineage>
        <taxon>Bacteria</taxon>
        <taxon>Bacillati</taxon>
        <taxon>Mycoplasmatota</taxon>
        <taxon>Mycoplasmoidales</taxon>
        <taxon>Metamycoplasmataceae</taxon>
        <taxon>Metamycoplasma</taxon>
    </lineage>
</organism>
<evidence type="ECO:0000256" key="7">
    <source>
        <dbReference type="ARBA" id="ARBA00022759"/>
    </source>
</evidence>
<dbReference type="EC" id="3.1.21.3" evidence="11"/>
<dbReference type="Gene3D" id="1.20.58.2040">
    <property type="match status" value="1"/>
</dbReference>
<dbReference type="InterPro" id="IPR055180">
    <property type="entry name" value="HsdR_RecA-like_helicase_dom_2"/>
</dbReference>
<dbReference type="InterPro" id="IPR007409">
    <property type="entry name" value="Restrct_endonuc_type1_HsdR_N"/>
</dbReference>
<evidence type="ECO:0000256" key="6">
    <source>
        <dbReference type="ARBA" id="ARBA00022747"/>
    </source>
</evidence>
<dbReference type="Proteomes" id="UP000029712">
    <property type="component" value="Chromosome"/>
</dbReference>
<dbReference type="Pfam" id="PF12008">
    <property type="entry name" value="EcoR124_C"/>
    <property type="match status" value="1"/>
</dbReference>
<evidence type="ECO:0000256" key="3">
    <source>
        <dbReference type="ARBA" id="ARBA00011296"/>
    </source>
</evidence>
<proteinExistence type="inferred from homology"/>
<dbReference type="REBASE" id="276190">
    <property type="entry name" value="Mho613ORF3190P"/>
</dbReference>
<dbReference type="EMBL" id="CP033021">
    <property type="protein sequence ID" value="AYN65675.1"/>
    <property type="molecule type" value="Genomic_DNA"/>
</dbReference>
<dbReference type="InterPro" id="IPR027417">
    <property type="entry name" value="P-loop_NTPase"/>
</dbReference>
<dbReference type="RefSeq" id="WP_036438878.1">
    <property type="nucleotide sequence ID" value="NZ_CP033021.1"/>
</dbReference>
<comment type="similarity">
    <text evidence="2 11">Belongs to the HsdR family.</text>
</comment>
<reference evidence="13 14" key="2">
    <citation type="submission" date="2018-10" db="EMBL/GenBank/DDBJ databases">
        <title>Detection and isolation of Mycoplasma hominis as a predominant microorganism from pelvic cavity of patient with salpingitis and tubo-ovarian abscess.</title>
        <authorList>
            <person name="Guschin A.E."/>
            <person name="Khayrullina G.A."/>
            <person name="Rakovskaya I.V."/>
            <person name="Shelenkov A.A."/>
            <person name="Shagin D.A."/>
        </authorList>
    </citation>
    <scope>NUCLEOTIDE SEQUENCE [LARGE SCALE GENOMIC DNA]</scope>
    <source>
        <strain evidence="14">TOA</strain>
    </source>
</reference>
<dbReference type="CDD" id="cd18800">
    <property type="entry name" value="SF2_C_EcoR124I-like"/>
    <property type="match status" value="1"/>
</dbReference>
<dbReference type="NCBIfam" id="TIGR00348">
    <property type="entry name" value="hsdR"/>
    <property type="match status" value="1"/>
</dbReference>
<keyword evidence="10 11" id="KW-0238">DNA-binding</keyword>
<dbReference type="Gene3D" id="3.40.50.300">
    <property type="entry name" value="P-loop containing nucleotide triphosphate hydrolases"/>
    <property type="match status" value="2"/>
</dbReference>
<dbReference type="GO" id="GO:0005524">
    <property type="term" value="F:ATP binding"/>
    <property type="evidence" value="ECO:0007669"/>
    <property type="project" value="UniProtKB-KW"/>
</dbReference>
<dbReference type="InterPro" id="IPR051268">
    <property type="entry name" value="Type-I_R_enzyme_R_subunit"/>
</dbReference>
<evidence type="ECO:0000256" key="2">
    <source>
        <dbReference type="ARBA" id="ARBA00008598"/>
    </source>
</evidence>
<evidence type="ECO:0000256" key="9">
    <source>
        <dbReference type="ARBA" id="ARBA00022840"/>
    </source>
</evidence>
<dbReference type="Pfam" id="PF18766">
    <property type="entry name" value="SWI2_SNF2"/>
    <property type="match status" value="1"/>
</dbReference>
<dbReference type="CDD" id="cd18030">
    <property type="entry name" value="DEXHc_RE_I_HsdR"/>
    <property type="match status" value="1"/>
</dbReference>
<dbReference type="GO" id="GO:0009035">
    <property type="term" value="F:type I site-specific deoxyribonuclease activity"/>
    <property type="evidence" value="ECO:0007669"/>
    <property type="project" value="UniProtKB-EC"/>
</dbReference>
<dbReference type="PROSITE" id="PS51192">
    <property type="entry name" value="HELICASE_ATP_BIND_1"/>
    <property type="match status" value="1"/>
</dbReference>
<dbReference type="AlphaFoldDB" id="A0A454CAG3"/>
<dbReference type="SMART" id="SM00487">
    <property type="entry name" value="DEXDc"/>
    <property type="match status" value="1"/>
</dbReference>
<keyword evidence="5 11" id="KW-0547">Nucleotide-binding</keyword>
<accession>A0A454CAG3</accession>
<reference evidence="13 14" key="1">
    <citation type="submission" date="2014-08" db="EMBL/GenBank/DDBJ databases">
        <authorList>
            <person name="Kuleshov K."/>
            <person name="Dedkov V."/>
            <person name="Markelov M."/>
            <person name="Pimkina E."/>
        </authorList>
    </citation>
    <scope>NUCLEOTIDE SEQUENCE [LARGE SCALE GENOMIC DNA]</scope>
    <source>
        <strain evidence="14">TOA</strain>
    </source>
</reference>
<sequence length="1027" mass="120143">MEKYNIIVENENDTVVSEYKPLANKAKDYQTESELESQFISMLKNQGYEYLNIHNEEDLINNLRQQIELLNKINFSDNEWKKFFNENIANKNFSIKDKSRIIQEDYRQLLTRDDGSHKNIILIDKDNIHNNKLQVINQYEEETGNYKNRYDVTILVNGIPMVHIELKRRGVALKEAFNQIIRYQRDSFWASNGLYEYVQVFVISNGANTKYYSNTTRLQHVNKKSDMIDSKTSKSFEFTHFWSDSKNNPIHDLIDFTSTFFSKHTILNILTKYCIFTSEEMLLVMRPYQIVAVEKIINKINISHNYKKYGSIAAGGFIWHTTGSGKTLTSFKTAKLASQLPYINKVIFVVDRRDLDYQTMKEYDKLEKGAANSNRSTSILQRQLESNDPNKKIIITTIQKLSIFIKNNRNHPVFDKEVVLIFDECHRSQFGSMHTAVIKNFKKYYLFGFTGTPIFAANINKSSPEVIKTTEQAFGQKLHTYTIINAINDRNVLPFKIEYIKTIDVDKSLNDKEDQKVKDIDRESVFLDQRRIKLVVEYILKHFDQKTRRNSNIIYSHSISDNLDKTIKRNVSGFNSIMAVSSIEMAKKYYLEFKNQLAQDPKNNLKIALIYSYGVNTEESYGGLIDEEDNENTLQLSKPDRDFLDGAIKDYNNMFNTNFNSEGEQFQMYYKDVSLKLKNKDLDMLIVVNMFLTGFDAPTLNTLWVDKKLREHGLIQAFSRTNRILNDKKVYGNIVCFRNLEKETDQAISIFGDGEASGIVKIKNFVDYYYGYNDSQQVHHNGYCDYIQKLNNEFPLDNWNVISEQKNKEFIILFGKVLKLKNILASFDEFIGKEILNVRDFQNYSSKYLDIKDEFKKIYKEEIASINDDVIFETELLKTYEVNIDYILQKVEEFRGKTITEINNLRNEISLASSSSPELRSKKQLIEKFVSTINNNEQDIPTKFQEFMELEKKKELDKIISEENLDFDKTHKFMDNSFELGEIKTAGSEIGDLLPKMPLFGSKGKERSIKKKAVLEKFENYFQKFYI</sequence>
<gene>
    <name evidence="13" type="ORF">KN71_003210</name>
</gene>
<keyword evidence="9 11" id="KW-0067">ATP-binding</keyword>
<dbReference type="GO" id="GO:0003677">
    <property type="term" value="F:DNA binding"/>
    <property type="evidence" value="ECO:0007669"/>
    <property type="project" value="UniProtKB-KW"/>
</dbReference>
<evidence type="ECO:0000256" key="4">
    <source>
        <dbReference type="ARBA" id="ARBA00022722"/>
    </source>
</evidence>
<evidence type="ECO:0000256" key="5">
    <source>
        <dbReference type="ARBA" id="ARBA00022741"/>
    </source>
</evidence>
<comment type="catalytic activity">
    <reaction evidence="1 11">
        <text>Endonucleolytic cleavage of DNA to give random double-stranded fragments with terminal 5'-phosphates, ATP is simultaneously hydrolyzed.</text>
        <dbReference type="EC" id="3.1.21.3"/>
    </reaction>
</comment>
<feature type="domain" description="Helicase ATP-binding" evidence="12">
    <location>
        <begin position="307"/>
        <end position="471"/>
    </location>
</feature>
<evidence type="ECO:0000256" key="11">
    <source>
        <dbReference type="RuleBase" id="RU364115"/>
    </source>
</evidence>
<comment type="subunit">
    <text evidence="3 11">The type I restriction/modification system is composed of three polypeptides R, M and S.</text>
</comment>
<keyword evidence="6 11" id="KW-0680">Restriction system</keyword>
<dbReference type="GO" id="GO:0009307">
    <property type="term" value="P:DNA restriction-modification system"/>
    <property type="evidence" value="ECO:0007669"/>
    <property type="project" value="UniProtKB-KW"/>
</dbReference>
<evidence type="ECO:0000313" key="14">
    <source>
        <dbReference type="Proteomes" id="UP000029712"/>
    </source>
</evidence>
<dbReference type="InterPro" id="IPR022625">
    <property type="entry name" value="TypeI_RM_Rsu_C"/>
</dbReference>
<dbReference type="SUPFAM" id="SSF52540">
    <property type="entry name" value="P-loop containing nucleoside triphosphate hydrolases"/>
    <property type="match status" value="1"/>
</dbReference>
<dbReference type="Pfam" id="PF22679">
    <property type="entry name" value="T1R_D3-like"/>
    <property type="match status" value="1"/>
</dbReference>
<evidence type="ECO:0000313" key="13">
    <source>
        <dbReference type="EMBL" id="AYN65675.1"/>
    </source>
</evidence>
<evidence type="ECO:0000256" key="10">
    <source>
        <dbReference type="ARBA" id="ARBA00023125"/>
    </source>
</evidence>
<dbReference type="OrthoDB" id="9758243at2"/>
<dbReference type="InterPro" id="IPR040980">
    <property type="entry name" value="SWI2_SNF2"/>
</dbReference>
<dbReference type="InterPro" id="IPR014001">
    <property type="entry name" value="Helicase_ATP-bd"/>
</dbReference>
<keyword evidence="4" id="KW-0540">Nuclease</keyword>
<dbReference type="Pfam" id="PF04313">
    <property type="entry name" value="HSDR_N"/>
    <property type="match status" value="1"/>
</dbReference>
<comment type="function">
    <text evidence="11">Subunit R is required for both nuclease and ATPase activities, but not for modification.</text>
</comment>
<dbReference type="Gene3D" id="3.90.1570.50">
    <property type="match status" value="2"/>
</dbReference>
<evidence type="ECO:0000256" key="8">
    <source>
        <dbReference type="ARBA" id="ARBA00022801"/>
    </source>
</evidence>
<protein>
    <recommendedName>
        <fullName evidence="11">Type I restriction enzyme endonuclease subunit</fullName>
        <shortName evidence="11">R protein</shortName>
        <ecNumber evidence="11">3.1.21.3</ecNumber>
    </recommendedName>
</protein>
<evidence type="ECO:0000259" key="12">
    <source>
        <dbReference type="PROSITE" id="PS51192"/>
    </source>
</evidence>
<dbReference type="CDD" id="cd22332">
    <property type="entry name" value="HsdR_N"/>
    <property type="match status" value="1"/>
</dbReference>
<dbReference type="PANTHER" id="PTHR30195:SF16">
    <property type="entry name" value="TYPE I RESTRICTION ENZYME ENDONUCLEASE SUBUNIT"/>
    <property type="match status" value="1"/>
</dbReference>
<keyword evidence="7 13" id="KW-0255">Endonuclease</keyword>
<dbReference type="InterPro" id="IPR004473">
    <property type="entry name" value="Restrct_endonuc_typeI_HsdR"/>
</dbReference>